<dbReference type="HOGENOM" id="CLU_031397_0_2_1"/>
<dbReference type="RefSeq" id="XP_005780722.1">
    <property type="nucleotide sequence ID" value="XM_005780665.1"/>
</dbReference>
<dbReference type="Gene3D" id="3.90.870.10">
    <property type="entry name" value="DHBP synthase"/>
    <property type="match status" value="1"/>
</dbReference>
<dbReference type="InterPro" id="IPR038385">
    <property type="entry name" value="Sua5/YwlC_C"/>
</dbReference>
<comment type="similarity">
    <text evidence="2 13">Belongs to the SUA5 family.</text>
</comment>
<accession>A0A0D3JXQ8</accession>
<dbReference type="InterPro" id="IPR050156">
    <property type="entry name" value="TC-AMP_synthase_SUA5"/>
</dbReference>
<evidence type="ECO:0000256" key="9">
    <source>
        <dbReference type="ARBA" id="ARBA00022741"/>
    </source>
</evidence>
<name>A0A0D3JXQ8_EMIH1</name>
<dbReference type="PROSITE" id="PS51163">
    <property type="entry name" value="YRDC"/>
    <property type="match status" value="1"/>
</dbReference>
<dbReference type="PANTHER" id="PTHR17490:SF16">
    <property type="entry name" value="THREONYLCARBAMOYL-AMP SYNTHASE"/>
    <property type="match status" value="1"/>
</dbReference>
<evidence type="ECO:0000256" key="12">
    <source>
        <dbReference type="ARBA" id="ARBA00048366"/>
    </source>
</evidence>
<evidence type="ECO:0000256" key="13">
    <source>
        <dbReference type="PIRNR" id="PIRNR004930"/>
    </source>
</evidence>
<evidence type="ECO:0000256" key="14">
    <source>
        <dbReference type="PIRSR" id="PIRSR004930-1"/>
    </source>
</evidence>
<comment type="subcellular location">
    <subcellularLocation>
        <location evidence="1 13">Cytoplasm</location>
    </subcellularLocation>
</comment>
<feature type="binding site" evidence="14">
    <location>
        <position position="36"/>
    </location>
    <ligand>
        <name>L-threonine</name>
        <dbReference type="ChEBI" id="CHEBI:57926"/>
    </ligand>
</feature>
<dbReference type="InterPro" id="IPR010923">
    <property type="entry name" value="T(6)A37_SUA5"/>
</dbReference>
<evidence type="ECO:0000256" key="11">
    <source>
        <dbReference type="ARBA" id="ARBA00029774"/>
    </source>
</evidence>
<dbReference type="GO" id="GO:0005524">
    <property type="term" value="F:ATP binding"/>
    <property type="evidence" value="ECO:0007669"/>
    <property type="project" value="UniProtKB-UniRule"/>
</dbReference>
<dbReference type="Pfam" id="PF01300">
    <property type="entry name" value="Sua5_yciO_yrdC"/>
    <property type="match status" value="1"/>
</dbReference>
<feature type="binding site" evidence="14">
    <location>
        <position position="243"/>
    </location>
    <ligand>
        <name>ATP</name>
        <dbReference type="ChEBI" id="CHEBI:30616"/>
    </ligand>
</feature>
<keyword evidence="6 13" id="KW-0808">Transferase</keyword>
<reference evidence="17" key="1">
    <citation type="journal article" date="2013" name="Nature">
        <title>Pan genome of the phytoplankton Emiliania underpins its global distribution.</title>
        <authorList>
            <person name="Read B.A."/>
            <person name="Kegel J."/>
            <person name="Klute M.J."/>
            <person name="Kuo A."/>
            <person name="Lefebvre S.C."/>
            <person name="Maumus F."/>
            <person name="Mayer C."/>
            <person name="Miller J."/>
            <person name="Monier A."/>
            <person name="Salamov A."/>
            <person name="Young J."/>
            <person name="Aguilar M."/>
            <person name="Claverie J.M."/>
            <person name="Frickenhaus S."/>
            <person name="Gonzalez K."/>
            <person name="Herman E.K."/>
            <person name="Lin Y.C."/>
            <person name="Napier J."/>
            <person name="Ogata H."/>
            <person name="Sarno A.F."/>
            <person name="Shmutz J."/>
            <person name="Schroeder D."/>
            <person name="de Vargas C."/>
            <person name="Verret F."/>
            <person name="von Dassow P."/>
            <person name="Valentin K."/>
            <person name="Van de Peer Y."/>
            <person name="Wheeler G."/>
            <person name="Dacks J.B."/>
            <person name="Delwiche C.F."/>
            <person name="Dyhrman S.T."/>
            <person name="Glockner G."/>
            <person name="John U."/>
            <person name="Richards T."/>
            <person name="Worden A.Z."/>
            <person name="Zhang X."/>
            <person name="Grigoriev I.V."/>
            <person name="Allen A.E."/>
            <person name="Bidle K."/>
            <person name="Borodovsky M."/>
            <person name="Bowler C."/>
            <person name="Brownlee C."/>
            <person name="Cock J.M."/>
            <person name="Elias M."/>
            <person name="Gladyshev V.N."/>
            <person name="Groth M."/>
            <person name="Guda C."/>
            <person name="Hadaegh A."/>
            <person name="Iglesias-Rodriguez M.D."/>
            <person name="Jenkins J."/>
            <person name="Jones B.M."/>
            <person name="Lawson T."/>
            <person name="Leese F."/>
            <person name="Lindquist E."/>
            <person name="Lobanov A."/>
            <person name="Lomsadze A."/>
            <person name="Malik S.B."/>
            <person name="Marsh M.E."/>
            <person name="Mackinder L."/>
            <person name="Mock T."/>
            <person name="Mueller-Roeber B."/>
            <person name="Pagarete A."/>
            <person name="Parker M."/>
            <person name="Probert I."/>
            <person name="Quesneville H."/>
            <person name="Raines C."/>
            <person name="Rensing S.A."/>
            <person name="Riano-Pachon D.M."/>
            <person name="Richier S."/>
            <person name="Rokitta S."/>
            <person name="Shiraiwa Y."/>
            <person name="Soanes D.M."/>
            <person name="van der Giezen M."/>
            <person name="Wahlund T.M."/>
            <person name="Williams B."/>
            <person name="Wilson W."/>
            <person name="Wolfe G."/>
            <person name="Wurch L.L."/>
        </authorList>
    </citation>
    <scope>NUCLEOTIDE SEQUENCE</scope>
</reference>
<dbReference type="GO" id="GO:0005737">
    <property type="term" value="C:cytoplasm"/>
    <property type="evidence" value="ECO:0007669"/>
    <property type="project" value="UniProtKB-SubCell"/>
</dbReference>
<evidence type="ECO:0000256" key="8">
    <source>
        <dbReference type="ARBA" id="ARBA00022695"/>
    </source>
</evidence>
<dbReference type="GO" id="GO:0000049">
    <property type="term" value="F:tRNA binding"/>
    <property type="evidence" value="ECO:0007669"/>
    <property type="project" value="TreeGrafter"/>
</dbReference>
<evidence type="ECO:0000256" key="2">
    <source>
        <dbReference type="ARBA" id="ARBA00007663"/>
    </source>
</evidence>
<keyword evidence="5 13" id="KW-0963">Cytoplasm</keyword>
<evidence type="ECO:0000256" key="3">
    <source>
        <dbReference type="ARBA" id="ARBA00012584"/>
    </source>
</evidence>
<keyword evidence="9 13" id="KW-0547">Nucleotide-binding</keyword>
<feature type="domain" description="YrdC-like" evidence="15">
    <location>
        <begin position="14"/>
        <end position="208"/>
    </location>
</feature>
<keyword evidence="8 13" id="KW-0548">Nucleotidyltransferase</keyword>
<dbReference type="SUPFAM" id="SSF55821">
    <property type="entry name" value="YrdC/RibB"/>
    <property type="match status" value="1"/>
</dbReference>
<dbReference type="OMA" id="HDMSPDG"/>
<evidence type="ECO:0000256" key="4">
    <source>
        <dbReference type="ARBA" id="ARBA00015492"/>
    </source>
</evidence>
<comment type="catalytic activity">
    <reaction evidence="12 13">
        <text>L-threonine + hydrogencarbonate + ATP = L-threonylcarbamoyladenylate + diphosphate + H2O</text>
        <dbReference type="Rhea" id="RHEA:36407"/>
        <dbReference type="ChEBI" id="CHEBI:15377"/>
        <dbReference type="ChEBI" id="CHEBI:17544"/>
        <dbReference type="ChEBI" id="CHEBI:30616"/>
        <dbReference type="ChEBI" id="CHEBI:33019"/>
        <dbReference type="ChEBI" id="CHEBI:57926"/>
        <dbReference type="ChEBI" id="CHEBI:73682"/>
        <dbReference type="EC" id="2.7.7.87"/>
    </reaction>
</comment>
<dbReference type="NCBIfam" id="TIGR00057">
    <property type="entry name" value="L-threonylcarbamoyladenylate synthase"/>
    <property type="match status" value="1"/>
</dbReference>
<keyword evidence="10 13" id="KW-0067">ATP-binding</keyword>
<feature type="binding site" evidence="14">
    <location>
        <position position="68"/>
    </location>
    <ligand>
        <name>L-threonine</name>
        <dbReference type="ChEBI" id="CHEBI:57926"/>
    </ligand>
</feature>
<feature type="binding site" evidence="14">
    <location>
        <position position="145"/>
    </location>
    <ligand>
        <name>L-threonine</name>
        <dbReference type="ChEBI" id="CHEBI:57926"/>
    </ligand>
</feature>
<evidence type="ECO:0000256" key="5">
    <source>
        <dbReference type="ARBA" id="ARBA00022490"/>
    </source>
</evidence>
<keyword evidence="17" id="KW-1185">Reference proteome</keyword>
<dbReference type="Pfam" id="PF03481">
    <property type="entry name" value="Sua5_C"/>
    <property type="match status" value="1"/>
</dbReference>
<dbReference type="GeneID" id="17273838"/>
<feature type="binding site" evidence="14">
    <location>
        <position position="188"/>
    </location>
    <ligand>
        <name>L-threonine</name>
        <dbReference type="ChEBI" id="CHEBI:57926"/>
    </ligand>
</feature>
<keyword evidence="7 13" id="KW-0819">tRNA processing</keyword>
<proteinExistence type="inferred from homology"/>
<feature type="binding site" evidence="14">
    <location>
        <position position="147"/>
    </location>
    <ligand>
        <name>ATP</name>
        <dbReference type="ChEBI" id="CHEBI:30616"/>
    </ligand>
</feature>
<feature type="binding site" evidence="14">
    <location>
        <position position="155"/>
    </location>
    <ligand>
        <name>ATP</name>
        <dbReference type="ChEBI" id="CHEBI:30616"/>
    </ligand>
</feature>
<dbReference type="InterPro" id="IPR006070">
    <property type="entry name" value="Sua5-like_dom"/>
</dbReference>
<evidence type="ECO:0000313" key="16">
    <source>
        <dbReference type="EnsemblProtists" id="EOD28293"/>
    </source>
</evidence>
<dbReference type="STRING" id="2903.R1CYX6"/>
<feature type="binding site" evidence="14">
    <location>
        <position position="125"/>
    </location>
    <ligand>
        <name>L-threonine</name>
        <dbReference type="ChEBI" id="CHEBI:57926"/>
    </ligand>
</feature>
<dbReference type="GO" id="GO:0003725">
    <property type="term" value="F:double-stranded RNA binding"/>
    <property type="evidence" value="ECO:0007669"/>
    <property type="project" value="UniProtKB-UniRule"/>
</dbReference>
<dbReference type="AlphaFoldDB" id="A0A0D3JXQ8"/>
<dbReference type="GO" id="GO:0006450">
    <property type="term" value="P:regulation of translational fidelity"/>
    <property type="evidence" value="ECO:0007669"/>
    <property type="project" value="TreeGrafter"/>
</dbReference>
<dbReference type="eggNOG" id="KOG3051">
    <property type="taxonomic scope" value="Eukaryota"/>
</dbReference>
<evidence type="ECO:0000256" key="10">
    <source>
        <dbReference type="ARBA" id="ARBA00022840"/>
    </source>
</evidence>
<dbReference type="InterPro" id="IPR017945">
    <property type="entry name" value="DHBP_synth_RibB-like_a/b_dom"/>
</dbReference>
<evidence type="ECO:0000259" key="15">
    <source>
        <dbReference type="PROSITE" id="PS51163"/>
    </source>
</evidence>
<evidence type="ECO:0000256" key="7">
    <source>
        <dbReference type="ARBA" id="ARBA00022694"/>
    </source>
</evidence>
<evidence type="ECO:0000256" key="1">
    <source>
        <dbReference type="ARBA" id="ARBA00004496"/>
    </source>
</evidence>
<dbReference type="PANTHER" id="PTHR17490">
    <property type="entry name" value="SUA5"/>
    <property type="match status" value="1"/>
</dbReference>
<organism evidence="16 17">
    <name type="scientific">Emiliania huxleyi (strain CCMP1516)</name>
    <dbReference type="NCBI Taxonomy" id="280463"/>
    <lineage>
        <taxon>Eukaryota</taxon>
        <taxon>Haptista</taxon>
        <taxon>Haptophyta</taxon>
        <taxon>Prymnesiophyceae</taxon>
        <taxon>Isochrysidales</taxon>
        <taxon>Noelaerhabdaceae</taxon>
        <taxon>Emiliania</taxon>
    </lineage>
</organism>
<dbReference type="PIRSF" id="PIRSF004930">
    <property type="entry name" value="Tln_factor_SUA5"/>
    <property type="match status" value="1"/>
</dbReference>
<protein>
    <recommendedName>
        <fullName evidence="4 13">Threonylcarbamoyl-AMP synthase</fullName>
        <shortName evidence="13">TC-AMP synthase</shortName>
        <ecNumber evidence="3 13">2.7.7.87</ecNumber>
    </recommendedName>
    <alternativeName>
        <fullName evidence="11 13">L-threonylcarbamoyladenylate synthase</fullName>
    </alternativeName>
</protein>
<comment type="function">
    <text evidence="13">Required for the formation of a threonylcarbamoyl group on adenosine at position 37 (t(6)A37) in tRNAs that read codons beginning with adenine.</text>
</comment>
<feature type="binding site" evidence="14">
    <location>
        <position position="59"/>
    </location>
    <ligand>
        <name>ATP</name>
        <dbReference type="ChEBI" id="CHEBI:30616"/>
    </ligand>
</feature>
<dbReference type="Gene3D" id="3.40.50.11030">
    <property type="entry name" value="Threonylcarbamoyl-AMP synthase, C-terminal domain"/>
    <property type="match status" value="1"/>
</dbReference>
<evidence type="ECO:0000313" key="17">
    <source>
        <dbReference type="Proteomes" id="UP000013827"/>
    </source>
</evidence>
<dbReference type="KEGG" id="ehx:EMIHUDRAFT_424133"/>
<dbReference type="Proteomes" id="UP000013827">
    <property type="component" value="Unassembled WGS sequence"/>
</dbReference>
<dbReference type="GO" id="GO:0008033">
    <property type="term" value="P:tRNA processing"/>
    <property type="evidence" value="ECO:0007669"/>
    <property type="project" value="UniProtKB-KW"/>
</dbReference>
<sequence length="385" mass="39317">MAASSTAPRPGRLIDSLDEAASALRSGRLVAFPTETVYGLGADAFNEASVASIFTVKGRPRSDPLIVHVASAGAAEALVRLGPGGLELMRRLTASFWPGPLTLVAPAVPELPSAVTSGSGYVGVRVPEHALARELLQRAAVPVAAPSANRFGHVSPTRAQHVMDDLAHHPILVLDAPPADCCGVGIESTVVKIDEQAPPHRMPHLGGRVSSSCCAAAACPRLLPAAARPSPLPSQGRMLLTHYSPDLPAYLLRGPQLLAAPPPGAGSAPLSLGEAVLLDFGGRLAHLRPAAAAYRDLSERADAAAAASGVFEALRWAEAQHAAGARCVLVADVEAAARGGEAAECVPALADRLYRAASGVRAELVASPGTGGAVAVWLLPPEASV</sequence>
<dbReference type="FunFam" id="3.90.870.10:FF:000009">
    <property type="entry name" value="Threonylcarbamoyl-AMP synthase, putative"/>
    <property type="match status" value="1"/>
</dbReference>
<dbReference type="PaxDb" id="2903-EOD28293"/>
<evidence type="ECO:0000256" key="6">
    <source>
        <dbReference type="ARBA" id="ARBA00022679"/>
    </source>
</evidence>
<reference evidence="16" key="2">
    <citation type="submission" date="2024-10" db="UniProtKB">
        <authorList>
            <consortium name="EnsemblProtists"/>
        </authorList>
    </citation>
    <scope>IDENTIFICATION</scope>
</reference>
<dbReference type="GO" id="GO:0061710">
    <property type="term" value="F:L-threonylcarbamoyladenylate synthase"/>
    <property type="evidence" value="ECO:0007669"/>
    <property type="project" value="UniProtKB-EC"/>
</dbReference>
<dbReference type="InterPro" id="IPR005145">
    <property type="entry name" value="Sua5_C"/>
</dbReference>
<dbReference type="EnsemblProtists" id="EOD28293">
    <property type="protein sequence ID" value="EOD28293"/>
    <property type="gene ID" value="EMIHUDRAFT_424133"/>
</dbReference>
<dbReference type="EC" id="2.7.7.87" evidence="3 13"/>